<dbReference type="GO" id="GO:0005509">
    <property type="term" value="F:calcium ion binding"/>
    <property type="evidence" value="ECO:0007669"/>
    <property type="project" value="TreeGrafter"/>
</dbReference>
<reference evidence="17 18" key="1">
    <citation type="journal article" date="2018" name="Gigascience">
        <title>Genomes of trombidid mites reveal novel predicted allergens and laterally-transferred genes associated with secondary metabolism.</title>
        <authorList>
            <person name="Dong X."/>
            <person name="Chaisiri K."/>
            <person name="Xia D."/>
            <person name="Armstrong S.D."/>
            <person name="Fang Y."/>
            <person name="Donnelly M.J."/>
            <person name="Kadowaki T."/>
            <person name="McGarry J.W."/>
            <person name="Darby A.C."/>
            <person name="Makepeace B.L."/>
        </authorList>
    </citation>
    <scope>NUCLEOTIDE SEQUENCE [LARGE SCALE GENOMIC DNA]</scope>
    <source>
        <strain evidence="17">UoL-WK</strain>
    </source>
</reference>
<keyword evidence="10 15" id="KW-0479">Metal-binding</keyword>
<comment type="cofactor">
    <cofactor evidence="4">
        <name>Mg(2+)</name>
        <dbReference type="ChEBI" id="CHEBI:18420"/>
    </cofactor>
</comment>
<comment type="subcellular location">
    <subcellularLocation>
        <location evidence="5">Cytoplasm</location>
    </subcellularLocation>
</comment>
<dbReference type="GO" id="GO:0005737">
    <property type="term" value="C:cytoplasm"/>
    <property type="evidence" value="ECO:0007669"/>
    <property type="project" value="UniProtKB-SubCell"/>
</dbReference>
<protein>
    <recommendedName>
        <fullName evidence="8">Regucalcin</fullName>
        <ecNumber evidence="7">3.1.1.17</ecNumber>
    </recommendedName>
    <alternativeName>
        <fullName evidence="13">Gluconolactonase</fullName>
    </alternativeName>
</protein>
<evidence type="ECO:0000256" key="10">
    <source>
        <dbReference type="ARBA" id="ARBA00022723"/>
    </source>
</evidence>
<sequence>MAEYKCEPISGAFELGEGPHWDEINQTLYFVDAFVGDFCKLNLSTKNLQKVHLDGTVTIIIPWSGEHDDFIVSNERNLLKLTWSTKEVKLLASVDIENPNNRCNDGKCDRKGRLWIGTMGPESVPGVVDPDLGSLFSVNGNYEVIKQADKISLSNGMLWSVDNQKMYFVDSFRRHIYLFDYDFEEGCISNKRLFFNYAKHDCEENELPDGMAVDASDKLWVACYNGGRLIRIDPETGKIMQSVRFENASKITSLCFGGPHLNQLFVTSAFKGLSEEQHKHETNAGHLFQVTFEKENIRGLIGDRFVAA</sequence>
<feature type="binding site" evidence="15">
    <location>
        <position position="17"/>
    </location>
    <ligand>
        <name>a divalent metal cation</name>
        <dbReference type="ChEBI" id="CHEBI:60240"/>
    </ligand>
</feature>
<dbReference type="GO" id="GO:0019853">
    <property type="term" value="P:L-ascorbic acid biosynthetic process"/>
    <property type="evidence" value="ECO:0007669"/>
    <property type="project" value="TreeGrafter"/>
</dbReference>
<dbReference type="AlphaFoldDB" id="A0A443RJH6"/>
<keyword evidence="15" id="KW-0862">Zinc</keyword>
<evidence type="ECO:0000256" key="5">
    <source>
        <dbReference type="ARBA" id="ARBA00004496"/>
    </source>
</evidence>
<dbReference type="Gene3D" id="2.120.10.30">
    <property type="entry name" value="TolB, C-terminal domain"/>
    <property type="match status" value="1"/>
</dbReference>
<evidence type="ECO:0000256" key="7">
    <source>
        <dbReference type="ARBA" id="ARBA00013227"/>
    </source>
</evidence>
<dbReference type="EMBL" id="NCKU01000472">
    <property type="protein sequence ID" value="RWS15397.1"/>
    <property type="molecule type" value="Genomic_DNA"/>
</dbReference>
<keyword evidence="12" id="KW-0106">Calcium</keyword>
<evidence type="ECO:0000256" key="3">
    <source>
        <dbReference type="ARBA" id="ARBA00001936"/>
    </source>
</evidence>
<gene>
    <name evidence="17" type="ORF">B4U79_13659</name>
</gene>
<feature type="binding site" evidence="15">
    <location>
        <position position="122"/>
    </location>
    <ligand>
        <name>substrate</name>
    </ligand>
</feature>
<evidence type="ECO:0000256" key="1">
    <source>
        <dbReference type="ARBA" id="ARBA00001589"/>
    </source>
</evidence>
<comment type="catalytic activity">
    <reaction evidence="1">
        <text>D-glucono-1,5-lactone + H2O = D-gluconate + H(+)</text>
        <dbReference type="Rhea" id="RHEA:10440"/>
        <dbReference type="ChEBI" id="CHEBI:15377"/>
        <dbReference type="ChEBI" id="CHEBI:15378"/>
        <dbReference type="ChEBI" id="CHEBI:16217"/>
        <dbReference type="ChEBI" id="CHEBI:18391"/>
        <dbReference type="EC" id="3.1.1.17"/>
    </reaction>
</comment>
<dbReference type="OrthoDB" id="423498at2759"/>
<feature type="binding site" evidence="15">
    <location>
        <position position="155"/>
    </location>
    <ligand>
        <name>a divalent metal cation</name>
        <dbReference type="ChEBI" id="CHEBI:60240"/>
    </ligand>
</feature>
<comment type="similarity">
    <text evidence="6">Belongs to the SMP-30/CGR1 family.</text>
</comment>
<keyword evidence="9" id="KW-0963">Cytoplasm</keyword>
<feature type="binding site" evidence="15">
    <location>
        <position position="209"/>
    </location>
    <ligand>
        <name>a divalent metal cation</name>
        <dbReference type="ChEBI" id="CHEBI:60240"/>
    </ligand>
</feature>
<dbReference type="InterPro" id="IPR013658">
    <property type="entry name" value="SGL"/>
</dbReference>
<evidence type="ECO:0000256" key="15">
    <source>
        <dbReference type="PIRSR" id="PIRSR605511-2"/>
    </source>
</evidence>
<dbReference type="EC" id="3.1.1.17" evidence="7"/>
<evidence type="ECO:0000256" key="12">
    <source>
        <dbReference type="ARBA" id="ARBA00022837"/>
    </source>
</evidence>
<dbReference type="STRING" id="1965070.A0A443RJH6"/>
<dbReference type="PANTHER" id="PTHR10907:SF47">
    <property type="entry name" value="REGUCALCIN"/>
    <property type="match status" value="1"/>
</dbReference>
<dbReference type="InterPro" id="IPR011042">
    <property type="entry name" value="6-blade_b-propeller_TolB-like"/>
</dbReference>
<evidence type="ECO:0000313" key="17">
    <source>
        <dbReference type="EMBL" id="RWS15397.1"/>
    </source>
</evidence>
<evidence type="ECO:0000256" key="13">
    <source>
        <dbReference type="ARBA" id="ARBA00032464"/>
    </source>
</evidence>
<evidence type="ECO:0000256" key="11">
    <source>
        <dbReference type="ARBA" id="ARBA00022801"/>
    </source>
</evidence>
<dbReference type="InterPro" id="IPR005511">
    <property type="entry name" value="SMP-30"/>
</dbReference>
<name>A0A443RJH6_9ACAR</name>
<comment type="cofactor">
    <cofactor evidence="2">
        <name>Ca(2+)</name>
        <dbReference type="ChEBI" id="CHEBI:29108"/>
    </cofactor>
</comment>
<evidence type="ECO:0000259" key="16">
    <source>
        <dbReference type="Pfam" id="PF08450"/>
    </source>
</evidence>
<keyword evidence="18" id="KW-1185">Reference proteome</keyword>
<feature type="binding site" evidence="15">
    <location>
        <position position="102"/>
    </location>
    <ligand>
        <name>substrate</name>
    </ligand>
</feature>
<dbReference type="GO" id="GO:0004341">
    <property type="term" value="F:gluconolactonase activity"/>
    <property type="evidence" value="ECO:0007669"/>
    <property type="project" value="UniProtKB-EC"/>
</dbReference>
<feature type="binding site" evidence="15">
    <location>
        <position position="104"/>
    </location>
    <ligand>
        <name>substrate</name>
    </ligand>
</feature>
<comment type="caution">
    <text evidence="17">The sequence shown here is derived from an EMBL/GenBank/DDBJ whole genome shotgun (WGS) entry which is preliminary data.</text>
</comment>
<dbReference type="PRINTS" id="PR01790">
    <property type="entry name" value="SMP30FAMILY"/>
</dbReference>
<evidence type="ECO:0000256" key="9">
    <source>
        <dbReference type="ARBA" id="ARBA00022490"/>
    </source>
</evidence>
<evidence type="ECO:0000256" key="4">
    <source>
        <dbReference type="ARBA" id="ARBA00001946"/>
    </source>
</evidence>
<evidence type="ECO:0000256" key="14">
    <source>
        <dbReference type="PIRSR" id="PIRSR605511-1"/>
    </source>
</evidence>
<feature type="active site" description="Proton donor/acceptor" evidence="14">
    <location>
        <position position="209"/>
    </location>
</feature>
<evidence type="ECO:0000256" key="6">
    <source>
        <dbReference type="ARBA" id="ARBA00008853"/>
    </source>
</evidence>
<feature type="domain" description="SMP-30/Gluconolactonase/LRE-like region" evidence="16">
    <location>
        <begin position="15"/>
        <end position="269"/>
    </location>
</feature>
<dbReference type="PANTHER" id="PTHR10907">
    <property type="entry name" value="REGUCALCIN"/>
    <property type="match status" value="1"/>
</dbReference>
<comment type="cofactor">
    <cofactor evidence="3">
        <name>Mn(2+)</name>
        <dbReference type="ChEBI" id="CHEBI:29035"/>
    </cofactor>
</comment>
<dbReference type="Proteomes" id="UP000285301">
    <property type="component" value="Unassembled WGS sequence"/>
</dbReference>
<evidence type="ECO:0000256" key="8">
    <source>
        <dbReference type="ARBA" id="ARBA00016808"/>
    </source>
</evidence>
<accession>A0A443RJH6</accession>
<dbReference type="FunFam" id="2.120.10.30:FF:000027">
    <property type="entry name" value="Regucalcin homologue"/>
    <property type="match status" value="1"/>
</dbReference>
<evidence type="ECO:0000256" key="2">
    <source>
        <dbReference type="ARBA" id="ARBA00001913"/>
    </source>
</evidence>
<proteinExistence type="inferred from homology"/>
<organism evidence="17 18">
    <name type="scientific">Dinothrombium tinctorium</name>
    <dbReference type="NCBI Taxonomy" id="1965070"/>
    <lineage>
        <taxon>Eukaryota</taxon>
        <taxon>Metazoa</taxon>
        <taxon>Ecdysozoa</taxon>
        <taxon>Arthropoda</taxon>
        <taxon>Chelicerata</taxon>
        <taxon>Arachnida</taxon>
        <taxon>Acari</taxon>
        <taxon>Acariformes</taxon>
        <taxon>Trombidiformes</taxon>
        <taxon>Prostigmata</taxon>
        <taxon>Anystina</taxon>
        <taxon>Parasitengona</taxon>
        <taxon>Trombidioidea</taxon>
        <taxon>Trombidiidae</taxon>
        <taxon>Dinothrombium</taxon>
    </lineage>
</organism>
<comment type="cofactor">
    <cofactor evidence="15">
        <name>Zn(2+)</name>
        <dbReference type="ChEBI" id="CHEBI:29105"/>
    </cofactor>
    <text evidence="15">Binds 1 divalent metal cation per subunit.</text>
</comment>
<dbReference type="SUPFAM" id="SSF63829">
    <property type="entry name" value="Calcium-dependent phosphotriesterase"/>
    <property type="match status" value="1"/>
</dbReference>
<keyword evidence="11" id="KW-0378">Hydrolase</keyword>
<evidence type="ECO:0000313" key="18">
    <source>
        <dbReference type="Proteomes" id="UP000285301"/>
    </source>
</evidence>
<dbReference type="Pfam" id="PF08450">
    <property type="entry name" value="SGL"/>
    <property type="match status" value="1"/>
</dbReference>